<accession>A0ABN7TAS4</accession>
<dbReference type="EMBL" id="OU015567">
    <property type="protein sequence ID" value="CAG5111593.1"/>
    <property type="molecule type" value="Genomic_DNA"/>
</dbReference>
<organism evidence="2 3">
    <name type="scientific">Oikopleura dioica</name>
    <name type="common">Tunicate</name>
    <dbReference type="NCBI Taxonomy" id="34765"/>
    <lineage>
        <taxon>Eukaryota</taxon>
        <taxon>Metazoa</taxon>
        <taxon>Chordata</taxon>
        <taxon>Tunicata</taxon>
        <taxon>Appendicularia</taxon>
        <taxon>Copelata</taxon>
        <taxon>Oikopleuridae</taxon>
        <taxon>Oikopleura</taxon>
    </lineage>
</organism>
<sequence length="645" mass="72876">MWNCVEDRVGNDKYGGRVIRRIIFDDIYADRIAVLSQNPISRAAYPHLKSGDKVVFYDNCEIKEGSFLLSSEQKSTYLNPKTIIGEVLSTEEEIRNFCKSHGIAKNAQSLHTLVIEAYLFLERKMSSAREAHFPDNTGSRMSSPMSRKRPAPVMNEQLAQAKASRILNAMGFPNPALAVSPLSSAPNLSPIALQAQQLALQQQISSKNKEENDETQTKKAKNEAESIEPKSPEKQAASEDSNSMDIQANSQIENNTEAEISEIEIKTEPTGGEIAVVELEENNDDNLPLDQLPGPSNTNNVFQNPSDFQLPNNQFVFDKHEMSTEGKPSLNDIVLNKVVRHDKGNKFPIITFHVSISGKEYQYLIRRAGRGSIHIRCRKERDCRAGLRLYCPALIYQNPDSEKFKNAKFKFDRNHPLVEDLSAYRIAQAAPEMIQEHTCPLEVHETWQKKQLNIFLSVSRNGVFPNVPVSDQNDPASQHWALMQMSGLTIQNGLQQLANTQNSRTPPRQSSKTYSTKVAKNRPDGPTTWRPVVYDKMEQKLAEMREEGMTIDGIEAEYTQADLPTGYIRCVGPCRNKNAPMLSHTGTGNEVKLKLFNVRRHVMRYHNPNWRPGERGNTDNPQNYHLSIATANTANPKEYMQMPYY</sequence>
<name>A0ABN7TAS4_OIKDI</name>
<gene>
    <name evidence="2" type="ORF">OKIOD_LOCUS14647</name>
</gene>
<dbReference type="Proteomes" id="UP001158576">
    <property type="component" value="Chromosome 2"/>
</dbReference>
<feature type="compositionally biased region" description="Basic and acidic residues" evidence="1">
    <location>
        <begin position="207"/>
        <end position="237"/>
    </location>
</feature>
<evidence type="ECO:0000313" key="2">
    <source>
        <dbReference type="EMBL" id="CAG5111593.1"/>
    </source>
</evidence>
<reference evidence="2 3" key="1">
    <citation type="submission" date="2021-04" db="EMBL/GenBank/DDBJ databases">
        <authorList>
            <person name="Bliznina A."/>
        </authorList>
    </citation>
    <scope>NUCLEOTIDE SEQUENCE [LARGE SCALE GENOMIC DNA]</scope>
</reference>
<keyword evidence="3" id="KW-1185">Reference proteome</keyword>
<feature type="region of interest" description="Disordered" evidence="1">
    <location>
        <begin position="131"/>
        <end position="151"/>
    </location>
</feature>
<proteinExistence type="predicted"/>
<evidence type="ECO:0000313" key="3">
    <source>
        <dbReference type="Proteomes" id="UP001158576"/>
    </source>
</evidence>
<feature type="compositionally biased region" description="Polar residues" evidence="1">
    <location>
        <begin position="499"/>
        <end position="518"/>
    </location>
</feature>
<feature type="region of interest" description="Disordered" evidence="1">
    <location>
        <begin position="203"/>
        <end position="244"/>
    </location>
</feature>
<feature type="region of interest" description="Disordered" evidence="1">
    <location>
        <begin position="250"/>
        <end position="269"/>
    </location>
</feature>
<evidence type="ECO:0000256" key="1">
    <source>
        <dbReference type="SAM" id="MobiDB-lite"/>
    </source>
</evidence>
<feature type="region of interest" description="Disordered" evidence="1">
    <location>
        <begin position="499"/>
        <end position="530"/>
    </location>
</feature>
<protein>
    <submittedName>
        <fullName evidence="2">Oidioi.mRNA.OKI2018_I69.chr2.g5882.t1.cds</fullName>
    </submittedName>
</protein>